<evidence type="ECO:0000256" key="7">
    <source>
        <dbReference type="ARBA" id="ARBA00023167"/>
    </source>
</evidence>
<feature type="domain" description="Phosphoadenosine phosphosulphate reductase" evidence="14">
    <location>
        <begin position="82"/>
        <end position="263"/>
    </location>
</feature>
<evidence type="ECO:0000259" key="14">
    <source>
        <dbReference type="Pfam" id="PF01507"/>
    </source>
</evidence>
<evidence type="ECO:0000256" key="2">
    <source>
        <dbReference type="ARBA" id="ARBA00009732"/>
    </source>
</evidence>
<name>A0AAJ0FQ74_9PEZI</name>
<evidence type="ECO:0000256" key="8">
    <source>
        <dbReference type="ARBA" id="ARBA00023192"/>
    </source>
</evidence>
<proteinExistence type="inferred from homology"/>
<organism evidence="15 16">
    <name type="scientific">Phialemonium atrogriseum</name>
    <dbReference type="NCBI Taxonomy" id="1093897"/>
    <lineage>
        <taxon>Eukaryota</taxon>
        <taxon>Fungi</taxon>
        <taxon>Dikarya</taxon>
        <taxon>Ascomycota</taxon>
        <taxon>Pezizomycotina</taxon>
        <taxon>Sordariomycetes</taxon>
        <taxon>Sordariomycetidae</taxon>
        <taxon>Cephalothecales</taxon>
        <taxon>Cephalothecaceae</taxon>
        <taxon>Phialemonium</taxon>
    </lineage>
</organism>
<keyword evidence="8" id="KW-0198">Cysteine biosynthesis</keyword>
<feature type="region of interest" description="Disordered" evidence="13">
    <location>
        <begin position="259"/>
        <end position="279"/>
    </location>
</feature>
<evidence type="ECO:0000256" key="1">
    <source>
        <dbReference type="ARBA" id="ARBA00004848"/>
    </source>
</evidence>
<evidence type="ECO:0000256" key="12">
    <source>
        <dbReference type="ARBA" id="ARBA00082553"/>
    </source>
</evidence>
<dbReference type="EC" id="1.8.4.8" evidence="3"/>
<feature type="region of interest" description="Disordered" evidence="13">
    <location>
        <begin position="1"/>
        <end position="44"/>
    </location>
</feature>
<evidence type="ECO:0000313" key="16">
    <source>
        <dbReference type="Proteomes" id="UP001244011"/>
    </source>
</evidence>
<keyword evidence="6" id="KW-0560">Oxidoreductase</keyword>
<comment type="pathway">
    <text evidence="1">Sulfur metabolism; hydrogen sulfide biosynthesis; sulfite from sulfate: step 3/3.</text>
</comment>
<keyword evidence="7" id="KW-0486">Methionine biosynthesis</keyword>
<dbReference type="GeneID" id="85307129"/>
<keyword evidence="4" id="KW-0028">Amino-acid biosynthesis</keyword>
<dbReference type="PANTHER" id="PTHR46509:SF1">
    <property type="entry name" value="PHOSPHOADENOSINE PHOSPHOSULFATE REDUCTASE"/>
    <property type="match status" value="1"/>
</dbReference>
<evidence type="ECO:0000256" key="6">
    <source>
        <dbReference type="ARBA" id="ARBA00023002"/>
    </source>
</evidence>
<sequence>MDSTLRTQTSSQSSSPRLRPVADTKSDDNDSVDSGFASASSSTPSLPQVALTKAHINHLNKQLENMHPADILRFVKVLFPNLYQSTAFGLTGLVTLDMLSKIDDENPSSKPVDLIFLDTLFHFKETYDLIDDVKARYPNVQLHIFRPDGVDTAAEFDNLYGERLYETSEELYDWIAKVEPQQRAYTELNVAAVLTGRRRSQGGQRGEIPVIEVDDERGIIKINPMVNWSFQQVQGYVREHKVPYNALLDRGYKSVGDWHSTSPVSEGEDERAGRWKGQSKTECGIHNKKSRYAQFLEEMAAREQGEQLSAALGQVEQERRIEVEVSQ</sequence>
<dbReference type="CDD" id="cd23945">
    <property type="entry name" value="PAPS_reductase"/>
    <property type="match status" value="1"/>
</dbReference>
<dbReference type="HAMAP" id="MF_00063">
    <property type="entry name" value="CysH"/>
    <property type="match status" value="1"/>
</dbReference>
<dbReference type="Pfam" id="PF01507">
    <property type="entry name" value="PAPS_reduct"/>
    <property type="match status" value="1"/>
</dbReference>
<dbReference type="GO" id="GO:0009086">
    <property type="term" value="P:methionine biosynthetic process"/>
    <property type="evidence" value="ECO:0007669"/>
    <property type="project" value="UniProtKB-KW"/>
</dbReference>
<dbReference type="InterPro" id="IPR004511">
    <property type="entry name" value="PAPS/APS_Rdtase"/>
</dbReference>
<dbReference type="PANTHER" id="PTHR46509">
    <property type="entry name" value="PHOSPHOADENOSINE PHOSPHOSULFATE REDUCTASE"/>
    <property type="match status" value="1"/>
</dbReference>
<keyword evidence="16" id="KW-1185">Reference proteome</keyword>
<evidence type="ECO:0000313" key="15">
    <source>
        <dbReference type="EMBL" id="KAK1768870.1"/>
    </source>
</evidence>
<dbReference type="EMBL" id="MU839004">
    <property type="protein sequence ID" value="KAK1768870.1"/>
    <property type="molecule type" value="Genomic_DNA"/>
</dbReference>
<dbReference type="FunFam" id="3.40.50.620:FF:000151">
    <property type="entry name" value="Phosphoadenosine phosphosulfate reductase"/>
    <property type="match status" value="1"/>
</dbReference>
<dbReference type="GO" id="GO:0005737">
    <property type="term" value="C:cytoplasm"/>
    <property type="evidence" value="ECO:0007669"/>
    <property type="project" value="TreeGrafter"/>
</dbReference>
<evidence type="ECO:0000256" key="3">
    <source>
        <dbReference type="ARBA" id="ARBA00013096"/>
    </source>
</evidence>
<feature type="compositionally biased region" description="Low complexity" evidence="13">
    <location>
        <begin position="1"/>
        <end position="19"/>
    </location>
</feature>
<reference evidence="15" key="1">
    <citation type="submission" date="2023-06" db="EMBL/GenBank/DDBJ databases">
        <title>Genome-scale phylogeny and comparative genomics of the fungal order Sordariales.</title>
        <authorList>
            <consortium name="Lawrence Berkeley National Laboratory"/>
            <person name="Hensen N."/>
            <person name="Bonometti L."/>
            <person name="Westerberg I."/>
            <person name="Brannstrom I.O."/>
            <person name="Guillou S."/>
            <person name="Cros-Aarteil S."/>
            <person name="Calhoun S."/>
            <person name="Haridas S."/>
            <person name="Kuo A."/>
            <person name="Mondo S."/>
            <person name="Pangilinan J."/>
            <person name="Riley R."/>
            <person name="Labutti K."/>
            <person name="Andreopoulos B."/>
            <person name="Lipzen A."/>
            <person name="Chen C."/>
            <person name="Yanf M."/>
            <person name="Daum C."/>
            <person name="Ng V."/>
            <person name="Clum A."/>
            <person name="Steindorff A."/>
            <person name="Ohm R."/>
            <person name="Martin F."/>
            <person name="Silar P."/>
            <person name="Natvig D."/>
            <person name="Lalanne C."/>
            <person name="Gautier V."/>
            <person name="Ament-Velasquez S.L."/>
            <person name="Kruys A."/>
            <person name="Hutchinson M.I."/>
            <person name="Powell A.J."/>
            <person name="Barry K."/>
            <person name="Miller A.N."/>
            <person name="Grigoriev I.V."/>
            <person name="Debuchy R."/>
            <person name="Gladieux P."/>
            <person name="Thoren M.H."/>
            <person name="Johannesson H."/>
        </authorList>
    </citation>
    <scope>NUCLEOTIDE SEQUENCE</scope>
    <source>
        <strain evidence="15">8032-3</strain>
    </source>
</reference>
<evidence type="ECO:0000256" key="13">
    <source>
        <dbReference type="SAM" id="MobiDB-lite"/>
    </source>
</evidence>
<dbReference type="InterPro" id="IPR014729">
    <property type="entry name" value="Rossmann-like_a/b/a_fold"/>
</dbReference>
<feature type="compositionally biased region" description="Low complexity" evidence="13">
    <location>
        <begin position="32"/>
        <end position="44"/>
    </location>
</feature>
<dbReference type="Proteomes" id="UP001244011">
    <property type="component" value="Unassembled WGS sequence"/>
</dbReference>
<evidence type="ECO:0000256" key="9">
    <source>
        <dbReference type="ARBA" id="ARBA00052536"/>
    </source>
</evidence>
<keyword evidence="5" id="KW-0521">NADP</keyword>
<dbReference type="InterPro" id="IPR002500">
    <property type="entry name" value="PAPS_reduct_dom"/>
</dbReference>
<dbReference type="NCBIfam" id="TIGR00434">
    <property type="entry name" value="cysH"/>
    <property type="match status" value="1"/>
</dbReference>
<evidence type="ECO:0000256" key="5">
    <source>
        <dbReference type="ARBA" id="ARBA00022857"/>
    </source>
</evidence>
<dbReference type="AlphaFoldDB" id="A0AAJ0FQ74"/>
<gene>
    <name evidence="15" type="ORF">QBC33DRAFT_363718</name>
</gene>
<comment type="similarity">
    <text evidence="2">Belongs to the PAPS reductase family. CysH subfamily.</text>
</comment>
<comment type="catalytic activity">
    <reaction evidence="9">
        <text>[thioredoxin]-disulfide + sulfite + adenosine 3',5'-bisphosphate + 2 H(+) = [thioredoxin]-dithiol + 3'-phosphoadenylyl sulfate</text>
        <dbReference type="Rhea" id="RHEA:11724"/>
        <dbReference type="Rhea" id="RHEA-COMP:10698"/>
        <dbReference type="Rhea" id="RHEA-COMP:10700"/>
        <dbReference type="ChEBI" id="CHEBI:15378"/>
        <dbReference type="ChEBI" id="CHEBI:17359"/>
        <dbReference type="ChEBI" id="CHEBI:29950"/>
        <dbReference type="ChEBI" id="CHEBI:50058"/>
        <dbReference type="ChEBI" id="CHEBI:58339"/>
        <dbReference type="ChEBI" id="CHEBI:58343"/>
        <dbReference type="EC" id="1.8.4.8"/>
    </reaction>
</comment>
<dbReference type="GO" id="GO:0019379">
    <property type="term" value="P:sulfate assimilation, phosphoadenylyl sulfate reduction by phosphoadenylyl-sulfate reductase (thioredoxin)"/>
    <property type="evidence" value="ECO:0007669"/>
    <property type="project" value="InterPro"/>
</dbReference>
<evidence type="ECO:0000256" key="11">
    <source>
        <dbReference type="ARBA" id="ARBA00082472"/>
    </source>
</evidence>
<dbReference type="NCBIfam" id="TIGR02057">
    <property type="entry name" value="PAPS_reductase"/>
    <property type="match status" value="1"/>
</dbReference>
<evidence type="ECO:0000256" key="4">
    <source>
        <dbReference type="ARBA" id="ARBA00022605"/>
    </source>
</evidence>
<dbReference type="GO" id="GO:0019344">
    <property type="term" value="P:cysteine biosynthetic process"/>
    <property type="evidence" value="ECO:0007669"/>
    <property type="project" value="UniProtKB-KW"/>
</dbReference>
<dbReference type="InterPro" id="IPR011800">
    <property type="entry name" value="PAPS_reductase_CysH"/>
</dbReference>
<accession>A0AAJ0FQ74</accession>
<dbReference type="NCBIfam" id="NF002537">
    <property type="entry name" value="PRK02090.1"/>
    <property type="match status" value="1"/>
</dbReference>
<dbReference type="Gene3D" id="3.40.50.620">
    <property type="entry name" value="HUPs"/>
    <property type="match status" value="1"/>
</dbReference>
<dbReference type="GO" id="GO:0004604">
    <property type="term" value="F:phosphoadenylyl-sulfate reductase (thioredoxin) activity"/>
    <property type="evidence" value="ECO:0007669"/>
    <property type="project" value="UniProtKB-EC"/>
</dbReference>
<dbReference type="RefSeq" id="XP_060285083.1">
    <property type="nucleotide sequence ID" value="XM_060423942.1"/>
</dbReference>
<protein>
    <recommendedName>
        <fullName evidence="3">phosphoadenylyl-sulfate reductase (thioredoxin)</fullName>
        <ecNumber evidence="3">1.8.4.8</ecNumber>
    </recommendedName>
    <alternativeName>
        <fullName evidence="10">3'-phosphoadenylylsulfate reductase</fullName>
    </alternativeName>
    <alternativeName>
        <fullName evidence="12">PAPS reductase, thioredoxin dependent</fullName>
    </alternativeName>
    <alternativeName>
        <fullName evidence="11">PAdoPS reductase</fullName>
    </alternativeName>
</protein>
<evidence type="ECO:0000256" key="10">
    <source>
        <dbReference type="ARBA" id="ARBA00078053"/>
    </source>
</evidence>
<comment type="caution">
    <text evidence="15">The sequence shown here is derived from an EMBL/GenBank/DDBJ whole genome shotgun (WGS) entry which is preliminary data.</text>
</comment>
<dbReference type="SUPFAM" id="SSF52402">
    <property type="entry name" value="Adenine nucleotide alpha hydrolases-like"/>
    <property type="match status" value="1"/>
</dbReference>